<dbReference type="AlphaFoldDB" id="A0AB38D778"/>
<dbReference type="Proteomes" id="UP000185210">
    <property type="component" value="Unassembled WGS sequence"/>
</dbReference>
<protein>
    <recommendedName>
        <fullName evidence="3">Transposase</fullName>
    </recommendedName>
</protein>
<evidence type="ECO:0000313" key="1">
    <source>
        <dbReference type="EMBL" id="SIC24178.1"/>
    </source>
</evidence>
<reference evidence="1 2" key="1">
    <citation type="submission" date="2016-11" db="EMBL/GenBank/DDBJ databases">
        <authorList>
            <consortium name="Pathogen Informatics"/>
        </authorList>
    </citation>
    <scope>NUCLEOTIDE SEQUENCE [LARGE SCALE GENOMIC DNA]</scope>
    <source>
        <strain evidence="1 2">104</strain>
    </source>
</reference>
<proteinExistence type="predicted"/>
<evidence type="ECO:0008006" key="3">
    <source>
        <dbReference type="Google" id="ProtNLM"/>
    </source>
</evidence>
<accession>A0AB38D778</accession>
<comment type="caution">
    <text evidence="1">The sequence shown here is derived from an EMBL/GenBank/DDBJ whole genome shotgun (WGS) entry which is preliminary data.</text>
</comment>
<dbReference type="EMBL" id="FSHM01000017">
    <property type="protein sequence ID" value="SIC24178.1"/>
    <property type="molecule type" value="Genomic_DNA"/>
</dbReference>
<name>A0AB38D778_9MYCO</name>
<organism evidence="1 2">
    <name type="scientific">Mycobacteroides abscessus subsp. abscessus</name>
    <dbReference type="NCBI Taxonomy" id="1185650"/>
    <lineage>
        <taxon>Bacteria</taxon>
        <taxon>Bacillati</taxon>
        <taxon>Actinomycetota</taxon>
        <taxon>Actinomycetes</taxon>
        <taxon>Mycobacteriales</taxon>
        <taxon>Mycobacteriaceae</taxon>
        <taxon>Mycobacteroides</taxon>
        <taxon>Mycobacteroides abscessus</taxon>
    </lineage>
</organism>
<gene>
    <name evidence="1" type="ORF">SAMEA2070301_05606</name>
</gene>
<evidence type="ECO:0000313" key="2">
    <source>
        <dbReference type="Proteomes" id="UP000185210"/>
    </source>
</evidence>
<sequence length="52" mass="6097">MRCLYFGKKNILHNACRCLRCLLREAEAISTFKLLTYCLTFLKSNERILLAT</sequence>